<feature type="signal peptide" evidence="1">
    <location>
        <begin position="1"/>
        <end position="21"/>
    </location>
</feature>
<dbReference type="InterPro" id="IPR001322">
    <property type="entry name" value="Lamin_tail_dom"/>
</dbReference>
<feature type="chain" id="PRO_5045807252" evidence="1">
    <location>
        <begin position="22"/>
        <end position="145"/>
    </location>
</feature>
<keyword evidence="4" id="KW-1185">Reference proteome</keyword>
<evidence type="ECO:0000313" key="3">
    <source>
        <dbReference type="EMBL" id="MER6432432.1"/>
    </source>
</evidence>
<protein>
    <submittedName>
        <fullName evidence="3">Lamin tail domain-containing protein</fullName>
    </submittedName>
</protein>
<accession>A0ABV1UFE5</accession>
<dbReference type="EMBL" id="JBEPAZ010000041">
    <property type="protein sequence ID" value="MER6432432.1"/>
    <property type="molecule type" value="Genomic_DNA"/>
</dbReference>
<dbReference type="InterPro" id="IPR036415">
    <property type="entry name" value="Lamin_tail_dom_sf"/>
</dbReference>
<reference evidence="3 4" key="1">
    <citation type="submission" date="2024-06" db="EMBL/GenBank/DDBJ databases">
        <title>The Natural Products Discovery Center: Release of the First 8490 Sequenced Strains for Exploring Actinobacteria Biosynthetic Diversity.</title>
        <authorList>
            <person name="Kalkreuter E."/>
            <person name="Kautsar S.A."/>
            <person name="Yang D."/>
            <person name="Bader C.D."/>
            <person name="Teijaro C.N."/>
            <person name="Fluegel L."/>
            <person name="Davis C.M."/>
            <person name="Simpson J.R."/>
            <person name="Lauterbach L."/>
            <person name="Steele A.D."/>
            <person name="Gui C."/>
            <person name="Meng S."/>
            <person name="Li G."/>
            <person name="Viehrig K."/>
            <person name="Ye F."/>
            <person name="Su P."/>
            <person name="Kiefer A.F."/>
            <person name="Nichols A."/>
            <person name="Cepeda A.J."/>
            <person name="Yan W."/>
            <person name="Fan B."/>
            <person name="Jiang Y."/>
            <person name="Adhikari A."/>
            <person name="Zheng C.-J."/>
            <person name="Schuster L."/>
            <person name="Cowan T.M."/>
            <person name="Smanski M.J."/>
            <person name="Chevrette M.G."/>
            <person name="De Carvalho L.P.S."/>
            <person name="Shen B."/>
        </authorList>
    </citation>
    <scope>NUCLEOTIDE SEQUENCE [LARGE SCALE GENOMIC DNA]</scope>
    <source>
        <strain evidence="3 4">NPDC001166</strain>
    </source>
</reference>
<dbReference type="Proteomes" id="UP001470023">
    <property type="component" value="Unassembled WGS sequence"/>
</dbReference>
<evidence type="ECO:0000259" key="2">
    <source>
        <dbReference type="PROSITE" id="PS51841"/>
    </source>
</evidence>
<proteinExistence type="predicted"/>
<dbReference type="SUPFAM" id="SSF74853">
    <property type="entry name" value="Lamin A/C globular tail domain"/>
    <property type="match status" value="1"/>
</dbReference>
<dbReference type="Gene3D" id="2.60.40.1260">
    <property type="entry name" value="Lamin Tail domain"/>
    <property type="match status" value="1"/>
</dbReference>
<evidence type="ECO:0000256" key="1">
    <source>
        <dbReference type="SAM" id="SignalP"/>
    </source>
</evidence>
<name>A0ABV1UFE5_9ACTN</name>
<keyword evidence="1" id="KW-0732">Signal</keyword>
<dbReference type="PROSITE" id="PS51841">
    <property type="entry name" value="LTD"/>
    <property type="match status" value="1"/>
</dbReference>
<gene>
    <name evidence="3" type="ORF">ABT272_32620</name>
</gene>
<comment type="caution">
    <text evidence="3">The sequence shown here is derived from an EMBL/GenBank/DDBJ whole genome shotgun (WGS) entry which is preliminary data.</text>
</comment>
<dbReference type="Pfam" id="PF00932">
    <property type="entry name" value="LTD"/>
    <property type="match status" value="1"/>
</dbReference>
<dbReference type="RefSeq" id="WP_073887776.1">
    <property type="nucleotide sequence ID" value="NZ_JBEOYA010000010.1"/>
</dbReference>
<sequence>MTAVAAVAAAAVGAVALPASAADHHPGRPHHNEVYISGVQYDSPGRDRNLNREWVDISNNSRRAVNLDGWTLADEDGHTYTFDHYRLAGRSTVRVHTGFGRDNRTDVFQDRRKSVWDRSDTATLRNDRGRFVDDASWGRHHRGHH</sequence>
<feature type="domain" description="LTD" evidence="2">
    <location>
        <begin position="11"/>
        <end position="139"/>
    </location>
</feature>
<evidence type="ECO:0000313" key="4">
    <source>
        <dbReference type="Proteomes" id="UP001470023"/>
    </source>
</evidence>
<organism evidence="3 4">
    <name type="scientific">Streptomyces sp. 900105245</name>
    <dbReference type="NCBI Taxonomy" id="3154379"/>
    <lineage>
        <taxon>Bacteria</taxon>
        <taxon>Bacillati</taxon>
        <taxon>Actinomycetota</taxon>
        <taxon>Actinomycetes</taxon>
        <taxon>Kitasatosporales</taxon>
        <taxon>Streptomycetaceae</taxon>
        <taxon>Streptomyces</taxon>
    </lineage>
</organism>